<organism evidence="2 3">
    <name type="scientific">Trematosphaeria pertusa</name>
    <dbReference type="NCBI Taxonomy" id="390896"/>
    <lineage>
        <taxon>Eukaryota</taxon>
        <taxon>Fungi</taxon>
        <taxon>Dikarya</taxon>
        <taxon>Ascomycota</taxon>
        <taxon>Pezizomycotina</taxon>
        <taxon>Dothideomycetes</taxon>
        <taxon>Pleosporomycetidae</taxon>
        <taxon>Pleosporales</taxon>
        <taxon>Massarineae</taxon>
        <taxon>Trematosphaeriaceae</taxon>
        <taxon>Trematosphaeria</taxon>
    </lineage>
</organism>
<feature type="compositionally biased region" description="Pro residues" evidence="1">
    <location>
        <begin position="77"/>
        <end position="91"/>
    </location>
</feature>
<gene>
    <name evidence="2" type="ORF">BU26DRAFT_510721</name>
</gene>
<accession>A0A6A6HWC0</accession>
<dbReference type="RefSeq" id="XP_033677315.1">
    <property type="nucleotide sequence ID" value="XM_033827253.1"/>
</dbReference>
<keyword evidence="3" id="KW-1185">Reference proteome</keyword>
<evidence type="ECO:0000313" key="3">
    <source>
        <dbReference type="Proteomes" id="UP000800094"/>
    </source>
</evidence>
<protein>
    <submittedName>
        <fullName evidence="2">Uncharacterized protein</fullName>
    </submittedName>
</protein>
<dbReference type="Proteomes" id="UP000800094">
    <property type="component" value="Unassembled WGS sequence"/>
</dbReference>
<name>A0A6A6HWC0_9PLEO</name>
<proteinExistence type="predicted"/>
<feature type="compositionally biased region" description="Polar residues" evidence="1">
    <location>
        <begin position="92"/>
        <end position="104"/>
    </location>
</feature>
<reference evidence="2" key="1">
    <citation type="journal article" date="2020" name="Stud. Mycol.">
        <title>101 Dothideomycetes genomes: a test case for predicting lifestyles and emergence of pathogens.</title>
        <authorList>
            <person name="Haridas S."/>
            <person name="Albert R."/>
            <person name="Binder M."/>
            <person name="Bloem J."/>
            <person name="Labutti K."/>
            <person name="Salamov A."/>
            <person name="Andreopoulos B."/>
            <person name="Baker S."/>
            <person name="Barry K."/>
            <person name="Bills G."/>
            <person name="Bluhm B."/>
            <person name="Cannon C."/>
            <person name="Castanera R."/>
            <person name="Culley D."/>
            <person name="Daum C."/>
            <person name="Ezra D."/>
            <person name="Gonzalez J."/>
            <person name="Henrissat B."/>
            <person name="Kuo A."/>
            <person name="Liang C."/>
            <person name="Lipzen A."/>
            <person name="Lutzoni F."/>
            <person name="Magnuson J."/>
            <person name="Mondo S."/>
            <person name="Nolan M."/>
            <person name="Ohm R."/>
            <person name="Pangilinan J."/>
            <person name="Park H.-J."/>
            <person name="Ramirez L."/>
            <person name="Alfaro M."/>
            <person name="Sun H."/>
            <person name="Tritt A."/>
            <person name="Yoshinaga Y."/>
            <person name="Zwiers L.-H."/>
            <person name="Turgeon B."/>
            <person name="Goodwin S."/>
            <person name="Spatafora J."/>
            <person name="Crous P."/>
            <person name="Grigoriev I."/>
        </authorList>
    </citation>
    <scope>NUCLEOTIDE SEQUENCE</scope>
    <source>
        <strain evidence="2">CBS 122368</strain>
    </source>
</reference>
<dbReference type="EMBL" id="ML987208">
    <property type="protein sequence ID" value="KAF2242311.1"/>
    <property type="molecule type" value="Genomic_DNA"/>
</dbReference>
<evidence type="ECO:0000313" key="2">
    <source>
        <dbReference type="EMBL" id="KAF2242311.1"/>
    </source>
</evidence>
<feature type="region of interest" description="Disordered" evidence="1">
    <location>
        <begin position="76"/>
        <end position="110"/>
    </location>
</feature>
<dbReference type="AlphaFoldDB" id="A0A6A6HWC0"/>
<sequence length="230" mass="25034">MMVRTVTAGTITAAMLHNSEPGTESGKDEEDAIIPHLPLPHPRHWSFPWFNLRFAHPRNLGLYGVVLEPTFRGEAPLKPPFNPRSIPPNPPTASSRGSPPNNNKSDTHEHPTAQDIELLTALGSLLIFGRPARKTLVVDDIRAFVEDDLDLAAKAGTAITLVHDDWAESGAHAAAGLHLLTVLDGQLLVQPLPEGELLSFPMSVGLFRNAITSNVHSYVLGNHLCYEYNA</sequence>
<dbReference type="GeneID" id="54580583"/>
<evidence type="ECO:0000256" key="1">
    <source>
        <dbReference type="SAM" id="MobiDB-lite"/>
    </source>
</evidence>